<dbReference type="InterPro" id="IPR036322">
    <property type="entry name" value="WD40_repeat_dom_sf"/>
</dbReference>
<dbReference type="SUPFAM" id="SSF50729">
    <property type="entry name" value="PH domain-like"/>
    <property type="match status" value="1"/>
</dbReference>
<feature type="compositionally biased region" description="Polar residues" evidence="6">
    <location>
        <begin position="1329"/>
        <end position="1353"/>
    </location>
</feature>
<reference evidence="9" key="1">
    <citation type="journal article" date="2020" name="Nat. Ecol. Evol.">
        <title>Deeply conserved synteny resolves early events in vertebrate evolution.</title>
        <authorList>
            <person name="Simakov O."/>
            <person name="Marletaz F."/>
            <person name="Yue J.X."/>
            <person name="O'Connell B."/>
            <person name="Jenkins J."/>
            <person name="Brandt A."/>
            <person name="Calef R."/>
            <person name="Tung C.H."/>
            <person name="Huang T.K."/>
            <person name="Schmutz J."/>
            <person name="Satoh N."/>
            <person name="Yu J.K."/>
            <person name="Putnam N.H."/>
            <person name="Green R.E."/>
            <person name="Rokhsar D.S."/>
        </authorList>
    </citation>
    <scope>NUCLEOTIDE SEQUENCE [LARGE SCALE GENOMIC DNA]</scope>
    <source>
        <strain evidence="9">S238N-H82</strain>
    </source>
</reference>
<comment type="subcellular location">
    <subcellularLocation>
        <location evidence="1">Membrane</location>
    </subcellularLocation>
</comment>
<dbReference type="Gene3D" id="2.30.29.30">
    <property type="entry name" value="Pleckstrin-homology domain (PH domain)/Phosphotyrosine-binding domain (PTB)"/>
    <property type="match status" value="1"/>
</dbReference>
<dbReference type="PANTHER" id="PTHR13743:SF162">
    <property type="entry name" value="NEUROBEACHIN"/>
    <property type="match status" value="1"/>
</dbReference>
<feature type="region of interest" description="Disordered" evidence="6">
    <location>
        <begin position="1257"/>
        <end position="1463"/>
    </location>
</feature>
<dbReference type="Proteomes" id="UP000001554">
    <property type="component" value="Chromosome 7"/>
</dbReference>
<dbReference type="SUPFAM" id="SSF81837">
    <property type="entry name" value="BEACH domain"/>
    <property type="match status" value="1"/>
</dbReference>
<dbReference type="GO" id="GO:0016020">
    <property type="term" value="C:membrane"/>
    <property type="evidence" value="ECO:0000318"/>
    <property type="project" value="GO_Central"/>
</dbReference>
<dbReference type="Gene3D" id="2.60.120.200">
    <property type="match status" value="1"/>
</dbReference>
<proteinExistence type="predicted"/>
<evidence type="ECO:0000313" key="9">
    <source>
        <dbReference type="Proteomes" id="UP000001554"/>
    </source>
</evidence>
<dbReference type="InterPro" id="IPR046851">
    <property type="entry name" value="NBCH_WD40"/>
</dbReference>
<dbReference type="InterPro" id="IPR036372">
    <property type="entry name" value="BEACH_dom_sf"/>
</dbReference>
<dbReference type="InterPro" id="IPR015943">
    <property type="entry name" value="WD40/YVTN_repeat-like_dom_sf"/>
</dbReference>
<feature type="compositionally biased region" description="Low complexity" evidence="6">
    <location>
        <begin position="1813"/>
        <end position="1827"/>
    </location>
</feature>
<organism evidence="9 10">
    <name type="scientific">Branchiostoma floridae</name>
    <name type="common">Florida lancelet</name>
    <name type="synonym">Amphioxus</name>
    <dbReference type="NCBI Taxonomy" id="7739"/>
    <lineage>
        <taxon>Eukaryota</taxon>
        <taxon>Metazoa</taxon>
        <taxon>Chordata</taxon>
        <taxon>Cephalochordata</taxon>
        <taxon>Leptocardii</taxon>
        <taxon>Amphioxiformes</taxon>
        <taxon>Branchiostomatidae</taxon>
        <taxon>Branchiostoma</taxon>
    </lineage>
</organism>
<feature type="domain" description="BEACH" evidence="7">
    <location>
        <begin position="2543"/>
        <end position="2832"/>
    </location>
</feature>
<evidence type="ECO:0000259" key="7">
    <source>
        <dbReference type="PROSITE" id="PS50197"/>
    </source>
</evidence>
<feature type="domain" description="BEACH-type PH" evidence="8">
    <location>
        <begin position="2416"/>
        <end position="2524"/>
    </location>
</feature>
<evidence type="ECO:0000256" key="3">
    <source>
        <dbReference type="ARBA" id="ARBA00022737"/>
    </source>
</evidence>
<dbReference type="Pfam" id="PF02138">
    <property type="entry name" value="Beach"/>
    <property type="match status" value="1"/>
</dbReference>
<dbReference type="FunFam" id="2.60.120.200:FF:000010">
    <property type="entry name" value="neurobeachin isoform X2"/>
    <property type="match status" value="1"/>
</dbReference>
<protein>
    <submittedName>
        <fullName evidence="10">Neurobeachin-like isoform X1</fullName>
    </submittedName>
</protein>
<dbReference type="RefSeq" id="XP_035682932.1">
    <property type="nucleotide sequence ID" value="XM_035827039.1"/>
</dbReference>
<dbReference type="SUPFAM" id="SSF48371">
    <property type="entry name" value="ARM repeat"/>
    <property type="match status" value="1"/>
</dbReference>
<dbReference type="SMART" id="SM00320">
    <property type="entry name" value="WD40"/>
    <property type="match status" value="5"/>
</dbReference>
<dbReference type="Pfam" id="PF20425">
    <property type="entry name" value="Neurobeachin"/>
    <property type="match status" value="1"/>
</dbReference>
<evidence type="ECO:0000256" key="5">
    <source>
        <dbReference type="PROSITE-ProRule" id="PRU00221"/>
    </source>
</evidence>
<feature type="compositionally biased region" description="Polar residues" evidence="6">
    <location>
        <begin position="1054"/>
        <end position="1073"/>
    </location>
</feature>
<feature type="compositionally biased region" description="Low complexity" evidence="6">
    <location>
        <begin position="999"/>
        <end position="1011"/>
    </location>
</feature>
<dbReference type="InterPro" id="IPR050865">
    <property type="entry name" value="BEACH_Domain"/>
</dbReference>
<evidence type="ECO:0000259" key="8">
    <source>
        <dbReference type="PROSITE" id="PS51783"/>
    </source>
</evidence>
<dbReference type="Pfam" id="PF14844">
    <property type="entry name" value="PH_BEACH"/>
    <property type="match status" value="1"/>
</dbReference>
<dbReference type="GO" id="GO:0008104">
    <property type="term" value="P:intracellular protein localization"/>
    <property type="evidence" value="ECO:0000318"/>
    <property type="project" value="GO_Central"/>
</dbReference>
<feature type="compositionally biased region" description="Polar residues" evidence="6">
    <location>
        <begin position="2089"/>
        <end position="2104"/>
    </location>
</feature>
<dbReference type="InterPro" id="IPR016024">
    <property type="entry name" value="ARM-type_fold"/>
</dbReference>
<dbReference type="Gene3D" id="1.10.1540.10">
    <property type="entry name" value="BEACH domain"/>
    <property type="match status" value="1"/>
</dbReference>
<feature type="compositionally biased region" description="Basic and acidic residues" evidence="6">
    <location>
        <begin position="1829"/>
        <end position="1848"/>
    </location>
</feature>
<dbReference type="SMART" id="SM01026">
    <property type="entry name" value="Beach"/>
    <property type="match status" value="1"/>
</dbReference>
<dbReference type="SUPFAM" id="SSF49899">
    <property type="entry name" value="Concanavalin A-like lectins/glucanases"/>
    <property type="match status" value="1"/>
</dbReference>
<reference evidence="10" key="2">
    <citation type="submission" date="2025-08" db="UniProtKB">
        <authorList>
            <consortium name="RefSeq"/>
        </authorList>
    </citation>
    <scope>IDENTIFICATION</scope>
    <source>
        <strain evidence="10">S238N-H82</strain>
        <tissue evidence="10">Testes</tissue>
    </source>
</reference>
<dbReference type="Gene3D" id="2.130.10.10">
    <property type="entry name" value="YVTN repeat-like/Quinoprotein amine dehydrogenase"/>
    <property type="match status" value="2"/>
</dbReference>
<evidence type="ECO:0000256" key="4">
    <source>
        <dbReference type="ARBA" id="ARBA00023136"/>
    </source>
</evidence>
<dbReference type="Pfam" id="PF15787">
    <property type="entry name" value="DUF4704"/>
    <property type="match status" value="1"/>
</dbReference>
<dbReference type="InterPro" id="IPR031570">
    <property type="entry name" value="NBEA/BDCP_DUF4704"/>
</dbReference>
<keyword evidence="9" id="KW-1185">Reference proteome</keyword>
<dbReference type="PROSITE" id="PS51783">
    <property type="entry name" value="PH_BEACH"/>
    <property type="match status" value="1"/>
</dbReference>
<feature type="compositionally biased region" description="Polar residues" evidence="6">
    <location>
        <begin position="1776"/>
        <end position="1789"/>
    </location>
</feature>
<feature type="compositionally biased region" description="Low complexity" evidence="6">
    <location>
        <begin position="1439"/>
        <end position="1458"/>
    </location>
</feature>
<dbReference type="CDD" id="cd01201">
    <property type="entry name" value="PH_BEACH"/>
    <property type="match status" value="1"/>
</dbReference>
<feature type="compositionally biased region" description="Polar residues" evidence="6">
    <location>
        <begin position="1012"/>
        <end position="1032"/>
    </location>
</feature>
<dbReference type="GeneID" id="118420303"/>
<keyword evidence="2 5" id="KW-0853">WD repeat</keyword>
<dbReference type="InterPro" id="IPR013320">
    <property type="entry name" value="ConA-like_dom_sf"/>
</dbReference>
<feature type="compositionally biased region" description="Basic and acidic residues" evidence="6">
    <location>
        <begin position="1933"/>
        <end position="1945"/>
    </location>
</feature>
<name>A0A9J7LI72_BRAFL</name>
<dbReference type="Pfam" id="PF20426">
    <property type="entry name" value="NBCH_WD40"/>
    <property type="match status" value="1"/>
</dbReference>
<dbReference type="Pfam" id="PF06469">
    <property type="entry name" value="DUF1088"/>
    <property type="match status" value="1"/>
</dbReference>
<evidence type="ECO:0000256" key="6">
    <source>
        <dbReference type="SAM" id="MobiDB-lite"/>
    </source>
</evidence>
<feature type="region of interest" description="Disordered" evidence="6">
    <location>
        <begin position="970"/>
        <end position="1083"/>
    </location>
</feature>
<feature type="region of interest" description="Disordered" evidence="6">
    <location>
        <begin position="1810"/>
        <end position="2019"/>
    </location>
</feature>
<feature type="region of interest" description="Disordered" evidence="6">
    <location>
        <begin position="1760"/>
        <end position="1789"/>
    </location>
</feature>
<feature type="region of interest" description="Disordered" evidence="6">
    <location>
        <begin position="2086"/>
        <end position="2136"/>
    </location>
</feature>
<evidence type="ECO:0000256" key="2">
    <source>
        <dbReference type="ARBA" id="ARBA00022574"/>
    </source>
</evidence>
<dbReference type="FunFam" id="1.10.1540.10:FF:000001">
    <property type="entry name" value="neurobeachin isoform X1"/>
    <property type="match status" value="1"/>
</dbReference>
<feature type="compositionally biased region" description="Basic and acidic residues" evidence="6">
    <location>
        <begin position="1915"/>
        <end position="1926"/>
    </location>
</feature>
<dbReference type="KEGG" id="bfo:118420303"/>
<evidence type="ECO:0000313" key="10">
    <source>
        <dbReference type="RefSeq" id="XP_035682932.1"/>
    </source>
</evidence>
<dbReference type="PROSITE" id="PS50197">
    <property type="entry name" value="BEACH"/>
    <property type="match status" value="1"/>
</dbReference>
<dbReference type="SUPFAM" id="SSF50978">
    <property type="entry name" value="WD40 repeat-like"/>
    <property type="match status" value="1"/>
</dbReference>
<dbReference type="GO" id="GO:0005829">
    <property type="term" value="C:cytosol"/>
    <property type="evidence" value="ECO:0000318"/>
    <property type="project" value="GO_Central"/>
</dbReference>
<dbReference type="InterPro" id="IPR010508">
    <property type="entry name" value="NBEA-like_DUF1088"/>
</dbReference>
<dbReference type="InterPro" id="IPR001680">
    <property type="entry name" value="WD40_rpt"/>
</dbReference>
<feature type="repeat" description="WD" evidence="5">
    <location>
        <begin position="3125"/>
        <end position="3166"/>
    </location>
</feature>
<accession>A0A9J7LI72</accession>
<sequence>MSTQAASVTGLAAQLGLQAGGGGSGAATDVQMKTTKMKFAVLIGLIQVGEVSNRDILETVLNLLVGGKFDLEVNFIIKEPESILHMLELLDNCSTTLQAEIWSMFNAILRKSTRNLQACTEVHLIEKILQKLPSTDDMIAGEDKFYLLVDLLGVLASYSITVKELKILFGMLKGDKGTWPVHAVKLLKVLRQMPQRHGPDTFFNFTGRHGSAIALPPLAKWPYQSGFTFNSWFRMDPLNTINVDRERPYLYCFRTSKGVGYSAHFVGSCLIVTALKAKGKGFQHCVKYDFQPRKWYMVTIAHIYNRWRNSELKCYVNGKLVSFGDMAWHVNTSDTFDKCFLGSSETADADRVFCGQMGAVYVFGEVLSAHQVSAIYQLGPGYMNQFRFESESDLLLSETHKKCLYDGKLSSCIVFTYNPKATDAQLCLESSPRGNPSFFVHSPHALMLAVSTASKVVLDVRAIVTQSIHSALHSIGGIQVLFPLFAQLDHVQQNGELDYSVCSMLLGLLSDLLQSSVRTQQQMIQAKGFLVIGYLLEKATRKHITIQVLDSFLQLAKYLASLPTGGPLLRNLLDHILFNPTIWIYTPAKVQMALYTYLATEFVQSANIYNNIRRVSTVLQLMHTLKHFYWVVNPQDRSGIAPKGMDGPRPTQNEVKSLRAFMLLFMKQLILKKHPSPLPLPIQDQGVDEDELQAILNYLLTMHEDENLHDILQLLVALMSEHPSSMIPAFDKRNGVRVIFKLLASASEGIRVQALKVMGYFLKNTNAKRKNELMQAHSLFTLLGDRLMLHTDTLSMTTYNALYEILTEQVCTQVLHVPHPEPDSSCRVHNPMIMQVVARLIKNSRATEKVLEVKKLFLSDMIKLFNNSRENRRTLLQCSVWQDWMFSLCYIHPANKDEQKVTEMVYSLFRMLLYHAMKYEYGGWRVWVDTLAIAHSKVSFENHKNQLAKAYEQYQKFDLEHGEVRSISAMSEKGTGTPPGVSPVRIVTSFPKTSSSGKTDQQAAADSSATAPSGTKSVTADGNAEGSNSQANDVGGTANGVTSNVESTDKKDTATNGIVEQPNEVGTKSSNKTEIAATSDGTTEVAKVQASTVVSTTQSTNSSNENVLVNGELSPVSPIQKGIITLSQSIAGSGSQGSGDSSKPELQNLDNKATKAPANKEAASFLNSVIDNVVSRLATTETDWLSGKNLEELSTEDVAKEVAAALKQSRGSEKISDKAMQDTSAIDKVAGVEENGTTEQCSVADGQVKTVTEPNVHVETTSEPPAVPDAVQDGVESSAISNEKPPSEEVRTKEETVAASPISNEHSTEQAKETNVADTGAKTEDVNSEVKNSNNEAKNEASTDGLTPQSTSAVEAPSSTEAKTAATPAATNGAEAAPSSEKEKSAASSEPSAATTTTAGATATAASATTTAATTAASTAGTQAEATVSPSQQPTSPASGTGSQKSQGSPGQQFSPGPRTSMFRIPEFSWSPMHQRLLSDLLFSLETDIQVWRSHSSKTVIDFVNSSENAIFVHNTIHLVSQLCDNLIIACGGILPLLASATSPSYELDVIEPSQGLTIEAAISFVHRLMNLVDVLVFASSLSFAELEVEKNMSSGGILRQCLRIICCCAVRNVLECRQKEKPSANGATIAAPDLREKNLQSLLRGAQEIAKGTGTARDPSAPFSEFSPTNFQFLNPQGPNNHPTNLAVQNLVENMAGLPGVVSMVTDAERLLQDMDINRLRAVVYRDVEDSKQAQFLCLAVVYFISVLMVSKYRDILEPTHPDLSPSEPYRRTRSAVNSPTGQPANFGNASWRAMHAANHQVMEGATTGKVGTASEGGATSAASNAKENSRLEQKNDAIKKTAEVKDVAAVPEQSSANTKNESESAKDTSGMVTSAKEISPSVLETRPSPESQYEGLDFETNVFTSENTQTLLNKERMLEDDTPKDSMQVTQDKKEEDKKESPKPTEPSVQPTEVKPETTVTETTEEVQDQPLPVKEDKFEEIPLEEQGAAAPVTATEVKTQCVDEKKEEEDSLPTPSHVAALLRKLKAMSAEQDDKPDEEVIQAQYSPTSVVYEVTEEPHTKPAVNTKPVKWNSFDRSIVRHEPPVMNTNGISSSKTESTDQAVVIPRPPPQMGMSGGMRTRSQSTPSGFGPGSGLPRPHSFHSGFPERHNDTVTSKLERSLETVAPLLREIFLDFAQFLSRTLVGSHGQELLIEGLVCMKSSTSVVELVMMLCSQEWQNSIQKHAGLAFIELINEGRLLSHAMKDHLVRVANEAEFILNRQRVEDVQKHAEFESICAQHALERQEEEKMCDQLISAARRRDQVTATQLRQKIMNILTSKHGAWGSPKQEQPRQFWKLDYWEDDLRRRRRLVRNPHGTTHPEATLKAALEHGAPEDAVSQARQAFHKEVAAMKGRDYEILDPEELLLEEKELDELAGPVAFSTPCSLIAPAVVAKGTLSITAAELYFEVDEEDPSYKKLDPKILLYTESIHGKWHFHDIVAIFSRNYLHQRTALEIFFANRSSVMFSFPDQATVKKVVYALPRVGVGVNYGLPQARRVSLATPKQLFRMSNMTARWQRREISNFEYLMFVSTIAGRTYNDLNQYPVFPWVLTNYESEELDLTLPSNFRDLSKPVGALNPKRRSFFQERYEAWDDPDVSAFHYGTHYSTAGFVLNFLIRLEPFTTMFLNLQGNKFDHANRTFSNILQTWRNCQRDTSDVKELIPEFYYLPEMLMNMNGYNMGTMEDSRPVDHVVLPAWARTPEEFIRLNRMALESEFVSCQLHQWIDLIFGYKQKGPEAIRATNMFYYLTYEGSVNLDSISDPVMKEAIKDQIKSFGVTPCQLLTEPHPPRSSAMHLTPMMFTDMRTNDVLVALKFPSNSPIIHLTANTHPHVPIPAVTTVTANLLFSINKWNASAATFRGAPGYSLEPNQYAIEVDPLILAGTGVHRRQVNDILDQSIQLNSCCCRLTSDNRHILICGFWDKSFRIYSTDSGRLLQVVYGHWDVVTCLARSECYIGGDCYIVSGSRDATLLLWFWSSRLQAITGEPHNSNRVERAIPKTIMTGHETEVLSACVSAELGLVISCSRGGPVLVHTINGDLLRSLDPPEFCVNPTLVKMSCEGQVVVSYDKGHLSLFTFNGKFLRAMELNDNILSMVLSADGQYLVTGGDNRIVEVWQTSNFKLLYTFPGVDSSVRALDLTHDQKTVLVGLSSGSLVAFNIDFNRWHYEFQARY</sequence>
<feature type="compositionally biased region" description="Low complexity" evidence="6">
    <location>
        <begin position="1355"/>
        <end position="1379"/>
    </location>
</feature>
<evidence type="ECO:0000256" key="1">
    <source>
        <dbReference type="ARBA" id="ARBA00004370"/>
    </source>
</evidence>
<feature type="compositionally biased region" description="Basic and acidic residues" evidence="6">
    <location>
        <begin position="1285"/>
        <end position="1296"/>
    </location>
</feature>
<feature type="compositionally biased region" description="Polar residues" evidence="6">
    <location>
        <begin position="1903"/>
        <end position="1914"/>
    </location>
</feature>
<feature type="compositionally biased region" description="Low complexity" evidence="6">
    <location>
        <begin position="1386"/>
        <end position="1427"/>
    </location>
</feature>
<gene>
    <name evidence="10" type="primary">LOC118420303</name>
</gene>
<dbReference type="OMA" id="ICFELEQ"/>
<dbReference type="InterPro" id="IPR011993">
    <property type="entry name" value="PH-like_dom_sf"/>
</dbReference>
<keyword evidence="3" id="KW-0677">Repeat</keyword>
<dbReference type="InterPro" id="IPR000409">
    <property type="entry name" value="BEACH_dom"/>
</dbReference>
<dbReference type="PROSITE" id="PS50082">
    <property type="entry name" value="WD_REPEATS_2"/>
    <property type="match status" value="1"/>
</dbReference>
<feature type="compositionally biased region" description="Polar residues" evidence="6">
    <location>
        <begin position="1428"/>
        <end position="1438"/>
    </location>
</feature>
<dbReference type="InterPro" id="IPR046852">
    <property type="entry name" value="Neurobeachin_a-sol"/>
</dbReference>
<dbReference type="PANTHER" id="PTHR13743">
    <property type="entry name" value="BEIGE/BEACH-RELATED"/>
    <property type="match status" value="1"/>
</dbReference>
<dbReference type="InterPro" id="IPR023362">
    <property type="entry name" value="PH-BEACH_dom"/>
</dbReference>
<feature type="compositionally biased region" description="Low complexity" evidence="6">
    <location>
        <begin position="1948"/>
        <end position="1964"/>
    </location>
</feature>
<dbReference type="OrthoDB" id="26681at2759"/>
<dbReference type="GO" id="GO:0019901">
    <property type="term" value="F:protein kinase binding"/>
    <property type="evidence" value="ECO:0000318"/>
    <property type="project" value="GO_Central"/>
</dbReference>
<dbReference type="CDD" id="cd06071">
    <property type="entry name" value="Beach"/>
    <property type="match status" value="1"/>
</dbReference>
<keyword evidence="4" id="KW-0472">Membrane</keyword>